<gene>
    <name evidence="1" type="ORF">FAZ97_15705</name>
</gene>
<keyword evidence="2" id="KW-1185">Reference proteome</keyword>
<reference evidence="1 2" key="1">
    <citation type="submission" date="2019-12" db="EMBL/GenBank/DDBJ databases">
        <title>Paraburkholderia acidiphila 7Q-K02 sp. nov and Paraburkholderia acidisoli DHF22 sp. nov., two strains isolated from forest soil.</title>
        <authorList>
            <person name="Gao Z."/>
            <person name="Qiu L."/>
        </authorList>
    </citation>
    <scope>NUCLEOTIDE SEQUENCE [LARGE SCALE GENOMIC DNA]</scope>
    <source>
        <strain evidence="1 2">7Q-K02</strain>
    </source>
</reference>
<dbReference type="InterPro" id="IPR036397">
    <property type="entry name" value="RNaseH_sf"/>
</dbReference>
<sequence>MRIFVDCEFTDFIGCDLISIGLAAEDGREFYGERSDYDDTACSGFVREAVLPQLGRQPGCVFTREDLRVSLLAWLDQFAGEPERAFCVDYAGDWDLLIDLLGEVPEGWEGLHVGSLVDHGRLEAYFAEHGGRHHALVDARANRFAVVPDSDGYAPAVPMAQVKTPRIF</sequence>
<dbReference type="OrthoDB" id="6482216at2"/>
<dbReference type="Gene3D" id="3.30.420.10">
    <property type="entry name" value="Ribonuclease H-like superfamily/Ribonuclease H"/>
    <property type="match status" value="1"/>
</dbReference>
<name>A0A7Z2G7D8_9BURK</name>
<protein>
    <submittedName>
        <fullName evidence="1">Uncharacterized protein</fullName>
    </submittedName>
</protein>
<dbReference type="GO" id="GO:0003676">
    <property type="term" value="F:nucleic acid binding"/>
    <property type="evidence" value="ECO:0007669"/>
    <property type="project" value="InterPro"/>
</dbReference>
<dbReference type="Proteomes" id="UP000434209">
    <property type="component" value="Chromosome 2"/>
</dbReference>
<dbReference type="EMBL" id="CP046910">
    <property type="protein sequence ID" value="QGZ56432.1"/>
    <property type="molecule type" value="Genomic_DNA"/>
</dbReference>
<dbReference type="RefSeq" id="WP_158759394.1">
    <property type="nucleotide sequence ID" value="NZ_CP046910.1"/>
</dbReference>
<evidence type="ECO:0000313" key="2">
    <source>
        <dbReference type="Proteomes" id="UP000434209"/>
    </source>
</evidence>
<dbReference type="KEGG" id="pacp:FAZ97_15705"/>
<organism evidence="1 2">
    <name type="scientific">Paraburkholderia acidiphila</name>
    <dbReference type="NCBI Taxonomy" id="2571747"/>
    <lineage>
        <taxon>Bacteria</taxon>
        <taxon>Pseudomonadati</taxon>
        <taxon>Pseudomonadota</taxon>
        <taxon>Betaproteobacteria</taxon>
        <taxon>Burkholderiales</taxon>
        <taxon>Burkholderiaceae</taxon>
        <taxon>Paraburkholderia</taxon>
    </lineage>
</organism>
<dbReference type="AlphaFoldDB" id="A0A7Z2G7D8"/>
<proteinExistence type="predicted"/>
<accession>A0A7Z2G7D8</accession>
<evidence type="ECO:0000313" key="1">
    <source>
        <dbReference type="EMBL" id="QGZ56432.1"/>
    </source>
</evidence>